<dbReference type="InterPro" id="IPR018060">
    <property type="entry name" value="HTH_AraC"/>
</dbReference>
<accession>A0A1D7QGM5</accession>
<dbReference type="AlphaFoldDB" id="A0A1D7QGM5"/>
<dbReference type="GO" id="GO:0003700">
    <property type="term" value="F:DNA-binding transcription factor activity"/>
    <property type="evidence" value="ECO:0007669"/>
    <property type="project" value="InterPro"/>
</dbReference>
<feature type="domain" description="HTH araC/xylS-type" evidence="4">
    <location>
        <begin position="159"/>
        <end position="260"/>
    </location>
</feature>
<dbReference type="KEGG" id="psty:BFS30_11890"/>
<proteinExistence type="predicted"/>
<dbReference type="OrthoDB" id="323290at2"/>
<dbReference type="SMART" id="SM00342">
    <property type="entry name" value="HTH_ARAC"/>
    <property type="match status" value="1"/>
</dbReference>
<reference evidence="5 6" key="1">
    <citation type="submission" date="2016-08" db="EMBL/GenBank/DDBJ databases">
        <authorList>
            <person name="Seilhamer J.J."/>
        </authorList>
    </citation>
    <scope>NUCLEOTIDE SEQUENCE [LARGE SCALE GENOMIC DNA]</scope>
    <source>
        <strain evidence="5 6">DX4</strain>
    </source>
</reference>
<dbReference type="Pfam" id="PF20240">
    <property type="entry name" value="DUF6597"/>
    <property type="match status" value="1"/>
</dbReference>
<name>A0A1D7QGM5_9SPHI</name>
<gene>
    <name evidence="5" type="ORF">BFS30_11890</name>
</gene>
<sequence>MKYFSIAPSEKLAGLVRCFWVLEMENFEGVPYIHRTMADGCIEMVFHYQGVFDELLNNNQQVPSFSSGISGPSQEFRRFSINNHFGIFGVYLYPFALPELFDIPALALTNEMVDTGTILGAAGKELEEKMVLAPDNKTRVAIISQYLESKLTQRKTRNNGISETIRQIINTDGRSNVQRLADDSFLSIRQFQRNFKEHAGFSPKLFTRIIRFQTALRKYPEKEFLSLTDIAYDCGYYDQSHFIHDFKEFSGHHPGVYFSGNAEGTKWITA</sequence>
<organism evidence="5 6">
    <name type="scientific">Pedobacter steynii</name>
    <dbReference type="NCBI Taxonomy" id="430522"/>
    <lineage>
        <taxon>Bacteria</taxon>
        <taxon>Pseudomonadati</taxon>
        <taxon>Bacteroidota</taxon>
        <taxon>Sphingobacteriia</taxon>
        <taxon>Sphingobacteriales</taxon>
        <taxon>Sphingobacteriaceae</taxon>
        <taxon>Pedobacter</taxon>
    </lineage>
</organism>
<evidence type="ECO:0000256" key="3">
    <source>
        <dbReference type="ARBA" id="ARBA00023163"/>
    </source>
</evidence>
<evidence type="ECO:0000313" key="5">
    <source>
        <dbReference type="EMBL" id="AOM77813.1"/>
    </source>
</evidence>
<keyword evidence="6" id="KW-1185">Reference proteome</keyword>
<dbReference type="PANTHER" id="PTHR46796">
    <property type="entry name" value="HTH-TYPE TRANSCRIPTIONAL ACTIVATOR RHAS-RELATED"/>
    <property type="match status" value="1"/>
</dbReference>
<evidence type="ECO:0000256" key="2">
    <source>
        <dbReference type="ARBA" id="ARBA00023125"/>
    </source>
</evidence>
<dbReference type="PANTHER" id="PTHR46796:SF13">
    <property type="entry name" value="HTH-TYPE TRANSCRIPTIONAL ACTIVATOR RHAS"/>
    <property type="match status" value="1"/>
</dbReference>
<evidence type="ECO:0000313" key="6">
    <source>
        <dbReference type="Proteomes" id="UP000094313"/>
    </source>
</evidence>
<keyword evidence="1" id="KW-0805">Transcription regulation</keyword>
<dbReference type="Proteomes" id="UP000094313">
    <property type="component" value="Chromosome"/>
</dbReference>
<keyword evidence="3" id="KW-0804">Transcription</keyword>
<dbReference type="InterPro" id="IPR050204">
    <property type="entry name" value="AraC_XylS_family_regulators"/>
</dbReference>
<dbReference type="InterPro" id="IPR046532">
    <property type="entry name" value="DUF6597"/>
</dbReference>
<evidence type="ECO:0000259" key="4">
    <source>
        <dbReference type="PROSITE" id="PS01124"/>
    </source>
</evidence>
<keyword evidence="2" id="KW-0238">DNA-binding</keyword>
<dbReference type="GO" id="GO:0043565">
    <property type="term" value="F:sequence-specific DNA binding"/>
    <property type="evidence" value="ECO:0007669"/>
    <property type="project" value="InterPro"/>
</dbReference>
<dbReference type="PROSITE" id="PS01124">
    <property type="entry name" value="HTH_ARAC_FAMILY_2"/>
    <property type="match status" value="1"/>
</dbReference>
<protein>
    <submittedName>
        <fullName evidence="5">AraC family transcriptional regulator</fullName>
    </submittedName>
</protein>
<dbReference type="InterPro" id="IPR009057">
    <property type="entry name" value="Homeodomain-like_sf"/>
</dbReference>
<dbReference type="RefSeq" id="WP_069379501.1">
    <property type="nucleotide sequence ID" value="NZ_CP017141.1"/>
</dbReference>
<dbReference type="Gene3D" id="1.10.10.60">
    <property type="entry name" value="Homeodomain-like"/>
    <property type="match status" value="1"/>
</dbReference>
<evidence type="ECO:0000256" key="1">
    <source>
        <dbReference type="ARBA" id="ARBA00023015"/>
    </source>
</evidence>
<dbReference type="Pfam" id="PF12833">
    <property type="entry name" value="HTH_18"/>
    <property type="match status" value="1"/>
</dbReference>
<dbReference type="EMBL" id="CP017141">
    <property type="protein sequence ID" value="AOM77813.1"/>
    <property type="molecule type" value="Genomic_DNA"/>
</dbReference>
<dbReference type="SUPFAM" id="SSF46689">
    <property type="entry name" value="Homeodomain-like"/>
    <property type="match status" value="1"/>
</dbReference>